<organism evidence="10 11">
    <name type="scientific">Corchorus olitorius</name>
    <dbReference type="NCBI Taxonomy" id="93759"/>
    <lineage>
        <taxon>Eukaryota</taxon>
        <taxon>Viridiplantae</taxon>
        <taxon>Streptophyta</taxon>
        <taxon>Embryophyta</taxon>
        <taxon>Tracheophyta</taxon>
        <taxon>Spermatophyta</taxon>
        <taxon>Magnoliopsida</taxon>
        <taxon>eudicotyledons</taxon>
        <taxon>Gunneridae</taxon>
        <taxon>Pentapetalae</taxon>
        <taxon>rosids</taxon>
        <taxon>malvids</taxon>
        <taxon>Malvales</taxon>
        <taxon>Malvaceae</taxon>
        <taxon>Grewioideae</taxon>
        <taxon>Apeibeae</taxon>
        <taxon>Corchorus</taxon>
    </lineage>
</organism>
<feature type="domain" description="Major facilitator superfamily (MFS) profile" evidence="9">
    <location>
        <begin position="40"/>
        <end position="314"/>
    </location>
</feature>
<dbReference type="AlphaFoldDB" id="A0A1R3JWI5"/>
<name>A0A1R3JWI5_9ROSI</name>
<comment type="similarity">
    <text evidence="2">Belongs to the major facilitator superfamily. Sugar transporter (TC 2.A.1.1) family.</text>
</comment>
<dbReference type="InterPro" id="IPR005829">
    <property type="entry name" value="Sugar_transporter_CS"/>
</dbReference>
<dbReference type="InterPro" id="IPR020846">
    <property type="entry name" value="MFS_dom"/>
</dbReference>
<evidence type="ECO:0000256" key="6">
    <source>
        <dbReference type="ARBA" id="ARBA00022989"/>
    </source>
</evidence>
<evidence type="ECO:0000259" key="9">
    <source>
        <dbReference type="PROSITE" id="PS50850"/>
    </source>
</evidence>
<feature type="transmembrane region" description="Helical" evidence="8">
    <location>
        <begin position="260"/>
        <end position="281"/>
    </location>
</feature>
<dbReference type="STRING" id="93759.A0A1R3JWI5"/>
<keyword evidence="11" id="KW-1185">Reference proteome</keyword>
<evidence type="ECO:0000313" key="11">
    <source>
        <dbReference type="Proteomes" id="UP000187203"/>
    </source>
</evidence>
<dbReference type="PANTHER" id="PTHR48021:SF15">
    <property type="entry name" value="SUGAR TRANSPORTER ERD6-LIKE 15 ISOFORM X1"/>
    <property type="match status" value="1"/>
</dbReference>
<evidence type="ECO:0000256" key="7">
    <source>
        <dbReference type="ARBA" id="ARBA00023136"/>
    </source>
</evidence>
<dbReference type="GO" id="GO:0016020">
    <property type="term" value="C:membrane"/>
    <property type="evidence" value="ECO:0007669"/>
    <property type="project" value="UniProtKB-SubCell"/>
</dbReference>
<proteinExistence type="inferred from homology"/>
<dbReference type="Gene3D" id="1.20.1250.20">
    <property type="entry name" value="MFS general substrate transporter like domains"/>
    <property type="match status" value="2"/>
</dbReference>
<dbReference type="InterPro" id="IPR005828">
    <property type="entry name" value="MFS_sugar_transport-like"/>
</dbReference>
<feature type="transmembrane region" description="Helical" evidence="8">
    <location>
        <begin position="288"/>
        <end position="310"/>
    </location>
</feature>
<feature type="transmembrane region" description="Helical" evidence="8">
    <location>
        <begin position="105"/>
        <end position="123"/>
    </location>
</feature>
<dbReference type="Proteomes" id="UP000187203">
    <property type="component" value="Unassembled WGS sequence"/>
</dbReference>
<dbReference type="OrthoDB" id="1002318at2759"/>
<evidence type="ECO:0000256" key="8">
    <source>
        <dbReference type="SAM" id="Phobius"/>
    </source>
</evidence>
<keyword evidence="5 8" id="KW-0812">Transmembrane</keyword>
<keyword evidence="4" id="KW-0762">Sugar transport</keyword>
<reference evidence="11" key="1">
    <citation type="submission" date="2013-09" db="EMBL/GenBank/DDBJ databases">
        <title>Corchorus olitorius genome sequencing.</title>
        <authorList>
            <person name="Alam M."/>
            <person name="Haque M.S."/>
            <person name="Islam M.S."/>
            <person name="Emdad E.M."/>
            <person name="Islam M.M."/>
            <person name="Ahmed B."/>
            <person name="Halim A."/>
            <person name="Hossen Q.M.M."/>
            <person name="Hossain M.Z."/>
            <person name="Ahmed R."/>
            <person name="Khan M.M."/>
            <person name="Islam R."/>
            <person name="Rashid M.M."/>
            <person name="Khan S.A."/>
            <person name="Rahman M.S."/>
            <person name="Alam M."/>
            <person name="Yahiya A.S."/>
            <person name="Khan M.S."/>
            <person name="Azam M.S."/>
            <person name="Haque T."/>
            <person name="Lashkar M.Z.H."/>
            <person name="Akhand A.I."/>
            <person name="Morshed G."/>
            <person name="Roy S."/>
            <person name="Uddin K.S."/>
            <person name="Rabeya T."/>
            <person name="Hossain A.S."/>
            <person name="Chowdhury A."/>
            <person name="Snigdha A.R."/>
            <person name="Mortoza M.S."/>
            <person name="Matin S.A."/>
            <person name="Hoque S.M.E."/>
            <person name="Islam M.K."/>
            <person name="Roy D.K."/>
            <person name="Haider R."/>
            <person name="Moosa M.M."/>
            <person name="Elias S.M."/>
            <person name="Hasan A.M."/>
            <person name="Jahan S."/>
            <person name="Shafiuddin M."/>
            <person name="Mahmood N."/>
            <person name="Shommy N.S."/>
        </authorList>
    </citation>
    <scope>NUCLEOTIDE SEQUENCE [LARGE SCALE GENOMIC DNA]</scope>
    <source>
        <strain evidence="11">cv. O-4</strain>
    </source>
</reference>
<evidence type="ECO:0000256" key="3">
    <source>
        <dbReference type="ARBA" id="ARBA00022448"/>
    </source>
</evidence>
<keyword evidence="7 8" id="KW-0472">Membrane</keyword>
<evidence type="ECO:0000256" key="2">
    <source>
        <dbReference type="ARBA" id="ARBA00010992"/>
    </source>
</evidence>
<dbReference type="PANTHER" id="PTHR48021">
    <property type="match status" value="1"/>
</dbReference>
<dbReference type="PROSITE" id="PS00216">
    <property type="entry name" value="SUGAR_TRANSPORT_1"/>
    <property type="match status" value="1"/>
</dbReference>
<dbReference type="Pfam" id="PF00083">
    <property type="entry name" value="Sugar_tr"/>
    <property type="match status" value="2"/>
</dbReference>
<feature type="transmembrane region" description="Helical" evidence="8">
    <location>
        <begin position="135"/>
        <end position="153"/>
    </location>
</feature>
<feature type="transmembrane region" description="Helical" evidence="8">
    <location>
        <begin position="225"/>
        <end position="248"/>
    </location>
</feature>
<feature type="transmembrane region" description="Helical" evidence="8">
    <location>
        <begin position="71"/>
        <end position="93"/>
    </location>
</feature>
<dbReference type="InterPro" id="IPR036259">
    <property type="entry name" value="MFS_trans_sf"/>
</dbReference>
<evidence type="ECO:0000313" key="10">
    <source>
        <dbReference type="EMBL" id="OMO99047.1"/>
    </source>
</evidence>
<keyword evidence="6 8" id="KW-1133">Transmembrane helix</keyword>
<dbReference type="SUPFAM" id="SSF103473">
    <property type="entry name" value="MFS general substrate transporter"/>
    <property type="match status" value="1"/>
</dbReference>
<dbReference type="EMBL" id="AWUE01015200">
    <property type="protein sequence ID" value="OMO99047.1"/>
    <property type="molecule type" value="Genomic_DNA"/>
</dbReference>
<dbReference type="InterPro" id="IPR050549">
    <property type="entry name" value="MFS_Trehalose_Transporter"/>
</dbReference>
<protein>
    <submittedName>
        <fullName evidence="10">General substrate transporter</fullName>
    </submittedName>
</protein>
<feature type="transmembrane region" description="Helical" evidence="8">
    <location>
        <begin position="33"/>
        <end position="51"/>
    </location>
</feature>
<comment type="subcellular location">
    <subcellularLocation>
        <location evidence="1">Membrane</location>
        <topology evidence="1">Multi-pass membrane protein</topology>
    </subcellularLocation>
</comment>
<evidence type="ECO:0000256" key="4">
    <source>
        <dbReference type="ARBA" id="ARBA00022597"/>
    </source>
</evidence>
<keyword evidence="3" id="KW-0813">Transport</keyword>
<evidence type="ECO:0000256" key="1">
    <source>
        <dbReference type="ARBA" id="ARBA00004141"/>
    </source>
</evidence>
<dbReference type="GO" id="GO:0022857">
    <property type="term" value="F:transmembrane transporter activity"/>
    <property type="evidence" value="ECO:0007669"/>
    <property type="project" value="InterPro"/>
</dbReference>
<accession>A0A1R3JWI5</accession>
<sequence>MEKNELFEGLVGRTVPANQEEYSLGGGDRSSSVTFPVIFSTLVAVSGSYAFGNAVGYSSPVANGIMEDLGLSVAEYGVFGSAITVGGMLGALFSGKTADLVGRRGAMGISDIFCITGWLAILFSKDALWLDLGRFLVGCGSGVSVYVVPVYVAEITTKDIRGAFTSLNIAKNDQTKEFETSLQHLRGKNADISKESADIRGYTEYLQQNSEGGLRDLFQQKYKNSMIVGVGLLVFQQLTGLNGFSYYASFIFESAGINSTVGSIAVAALQISMCIMGVLFIDKSGRRPLLLISSVGTCLGCFITGFSFFLQVSS</sequence>
<gene>
    <name evidence="10" type="ORF">COLO4_13549</name>
</gene>
<evidence type="ECO:0000256" key="5">
    <source>
        <dbReference type="ARBA" id="ARBA00022692"/>
    </source>
</evidence>
<dbReference type="PROSITE" id="PS50850">
    <property type="entry name" value="MFS"/>
    <property type="match status" value="1"/>
</dbReference>
<comment type="caution">
    <text evidence="10">The sequence shown here is derived from an EMBL/GenBank/DDBJ whole genome shotgun (WGS) entry which is preliminary data.</text>
</comment>